<protein>
    <submittedName>
        <fullName evidence="1">Uncharacterized protein</fullName>
    </submittedName>
</protein>
<dbReference type="HOGENOM" id="CLU_075481_0_0_6"/>
<sequence>MNIHEIEHRYATQLEQNLLAFYQQARFQKPKLDMQHWHEVFLNTLPDWKPLMQFRGLEFDIWISALLCCYQCTLCELKLSYLPVDNIEQVRHFIALLLEKLRVLFASVNFLETIKEEKEAHDKEVRKYVVQHEKVTQYQHHLNTMRLYCTYQADHIPLVSVFDLANHIRNFEKRVEGSLLVRMGCLYFYRKVFRVPALNQYVCAYFLSFNERLLNNGDMLYQQLKQEWIAATSGNGLVLDTDSDLPWEERDDDFLAMFEEMEDASDDLEGMSRQEFYNVGDKATRLRVRPRKFQQFFGRPVKGFNF</sequence>
<proteinExistence type="predicted"/>
<evidence type="ECO:0000313" key="1">
    <source>
        <dbReference type="EMBL" id="ENU33397.1"/>
    </source>
</evidence>
<dbReference type="EMBL" id="APOL01000025">
    <property type="protein sequence ID" value="ENU33397.1"/>
    <property type="molecule type" value="Genomic_DNA"/>
</dbReference>
<gene>
    <name evidence="1" type="ORF">F989_01599</name>
</gene>
<dbReference type="Proteomes" id="UP000018426">
    <property type="component" value="Unassembled WGS sequence"/>
</dbReference>
<reference evidence="1 2" key="1">
    <citation type="submission" date="2013-02" db="EMBL/GenBank/DDBJ databases">
        <title>The Genome Sequence of Acinetobacter parvus NIPH 1103.</title>
        <authorList>
            <consortium name="The Broad Institute Genome Sequencing Platform"/>
            <consortium name="The Broad Institute Genome Sequencing Center for Infectious Disease"/>
            <person name="Cerqueira G."/>
            <person name="Feldgarden M."/>
            <person name="Courvalin P."/>
            <person name="Perichon B."/>
            <person name="Grillot-Courvalin C."/>
            <person name="Clermont D."/>
            <person name="Rocha E."/>
            <person name="Yoon E.-J."/>
            <person name="Nemec A."/>
            <person name="Walker B."/>
            <person name="Young S.K."/>
            <person name="Zeng Q."/>
            <person name="Gargeya S."/>
            <person name="Fitzgerald M."/>
            <person name="Haas B."/>
            <person name="Abouelleil A."/>
            <person name="Alvarado L."/>
            <person name="Arachchi H.M."/>
            <person name="Berlin A.M."/>
            <person name="Chapman S.B."/>
            <person name="Dewar J."/>
            <person name="Goldberg J."/>
            <person name="Griggs A."/>
            <person name="Gujja S."/>
            <person name="Hansen M."/>
            <person name="Howarth C."/>
            <person name="Imamovic A."/>
            <person name="Larimer J."/>
            <person name="McCowan C."/>
            <person name="Murphy C."/>
            <person name="Neiman D."/>
            <person name="Pearson M."/>
            <person name="Priest M."/>
            <person name="Roberts A."/>
            <person name="Saif S."/>
            <person name="Shea T."/>
            <person name="Sisk P."/>
            <person name="Sykes S."/>
            <person name="Wortman J."/>
            <person name="Nusbaum C."/>
            <person name="Birren B."/>
        </authorList>
    </citation>
    <scope>NUCLEOTIDE SEQUENCE [LARGE SCALE GENOMIC DNA]</scope>
    <source>
        <strain evidence="1 2">NIPH 1103</strain>
    </source>
</reference>
<comment type="caution">
    <text evidence="1">The sequence shown here is derived from an EMBL/GenBank/DDBJ whole genome shotgun (WGS) entry which is preliminary data.</text>
</comment>
<organism evidence="1 2">
    <name type="scientific">Acinetobacter parvus NIPH 1103</name>
    <dbReference type="NCBI Taxonomy" id="1217671"/>
    <lineage>
        <taxon>Bacteria</taxon>
        <taxon>Pseudomonadati</taxon>
        <taxon>Pseudomonadota</taxon>
        <taxon>Gammaproteobacteria</taxon>
        <taxon>Moraxellales</taxon>
        <taxon>Moraxellaceae</taxon>
        <taxon>Acinetobacter</taxon>
    </lineage>
</organism>
<dbReference type="PATRIC" id="fig|1217671.3.peg.1583"/>
<evidence type="ECO:0000313" key="2">
    <source>
        <dbReference type="Proteomes" id="UP000018426"/>
    </source>
</evidence>
<accession>N8RH37</accession>
<name>N8RH37_9GAMM</name>
<dbReference type="RefSeq" id="WP_004678931.1">
    <property type="nucleotide sequence ID" value="NZ_KB849226.1"/>
</dbReference>
<dbReference type="AlphaFoldDB" id="N8RH37"/>